<organism evidence="2 3">
    <name type="scientific">Rhodanobacter thiooxydans</name>
    <dbReference type="NCBI Taxonomy" id="416169"/>
    <lineage>
        <taxon>Bacteria</taxon>
        <taxon>Pseudomonadati</taxon>
        <taxon>Pseudomonadota</taxon>
        <taxon>Gammaproteobacteria</taxon>
        <taxon>Lysobacterales</taxon>
        <taxon>Rhodanobacteraceae</taxon>
        <taxon>Rhodanobacter</taxon>
    </lineage>
</organism>
<dbReference type="EMBL" id="LVJS01000054">
    <property type="protein sequence ID" value="KZC22722.1"/>
    <property type="molecule type" value="Genomic_DNA"/>
</dbReference>
<dbReference type="RefSeq" id="WP_008436381.1">
    <property type="nucleotide sequence ID" value="NZ_LVJS01000054.1"/>
</dbReference>
<feature type="transmembrane region" description="Helical" evidence="1">
    <location>
        <begin position="49"/>
        <end position="69"/>
    </location>
</feature>
<reference evidence="2 3" key="1">
    <citation type="journal article" date="2016" name="MBio">
        <title>Lateral Gene Transfer in a Heavy Metal-Contaminated-Groundwater Microbial Community.</title>
        <authorList>
            <person name="Hemme C.L."/>
            <person name="Green S.J."/>
            <person name="Rishishwar L."/>
            <person name="Prakash O."/>
            <person name="Pettenato A."/>
            <person name="Chakraborty R."/>
            <person name="Deutschbauer A.M."/>
            <person name="Van Nostrand J.D."/>
            <person name="Wu L."/>
            <person name="He Z."/>
            <person name="Jordan I.K."/>
            <person name="Hazen T.C."/>
            <person name="Arkin A.P."/>
            <person name="Kostka J.E."/>
            <person name="Zhou J."/>
        </authorList>
    </citation>
    <scope>NUCLEOTIDE SEQUENCE [LARGE SCALE GENOMIC DNA]</scope>
    <source>
        <strain evidence="2 3">FW104-T7</strain>
    </source>
</reference>
<dbReference type="Proteomes" id="UP000076131">
    <property type="component" value="Unassembled WGS sequence"/>
</dbReference>
<protein>
    <recommendedName>
        <fullName evidence="4">Phosphoenolpyruvate protein kinase</fullName>
    </recommendedName>
</protein>
<feature type="transmembrane region" description="Helical" evidence="1">
    <location>
        <begin position="21"/>
        <end position="43"/>
    </location>
</feature>
<proteinExistence type="predicted"/>
<name>A0A154QGE5_9GAMM</name>
<evidence type="ECO:0008006" key="4">
    <source>
        <dbReference type="Google" id="ProtNLM"/>
    </source>
</evidence>
<evidence type="ECO:0000313" key="3">
    <source>
        <dbReference type="Proteomes" id="UP000076131"/>
    </source>
</evidence>
<dbReference type="eggNOG" id="ENOG502ZTES">
    <property type="taxonomic scope" value="Bacteria"/>
</dbReference>
<evidence type="ECO:0000313" key="2">
    <source>
        <dbReference type="EMBL" id="KZC22722.1"/>
    </source>
</evidence>
<gene>
    <name evidence="2" type="ORF">RHOFW104T7_18140</name>
</gene>
<sequence>MLTLRHILRVVFHPPHLKRTCMVALLVGVWLSVFNLGGQLLAGPWNAQLVIKIAMNLLTPFAVANLGLISRQAGAESDKAG</sequence>
<accession>A0A154QGE5</accession>
<keyword evidence="1" id="KW-1133">Transmembrane helix</keyword>
<evidence type="ECO:0000256" key="1">
    <source>
        <dbReference type="SAM" id="Phobius"/>
    </source>
</evidence>
<comment type="caution">
    <text evidence="2">The sequence shown here is derived from an EMBL/GenBank/DDBJ whole genome shotgun (WGS) entry which is preliminary data.</text>
</comment>
<keyword evidence="1" id="KW-0812">Transmembrane</keyword>
<keyword evidence="1" id="KW-0472">Membrane</keyword>
<keyword evidence="3" id="KW-1185">Reference proteome</keyword>
<dbReference type="AlphaFoldDB" id="A0A154QGE5"/>
<dbReference type="STRING" id="416169.RHOFW104T7_18140"/>